<name>A0A7C2XVX3_9BACT</name>
<organism evidence="1">
    <name type="scientific">Desulfurivibrio alkaliphilus</name>
    <dbReference type="NCBI Taxonomy" id="427923"/>
    <lineage>
        <taxon>Bacteria</taxon>
        <taxon>Pseudomonadati</taxon>
        <taxon>Thermodesulfobacteriota</taxon>
        <taxon>Desulfobulbia</taxon>
        <taxon>Desulfobulbales</taxon>
        <taxon>Desulfobulbaceae</taxon>
        <taxon>Desulfurivibrio</taxon>
    </lineage>
</organism>
<comment type="caution">
    <text evidence="1">The sequence shown here is derived from an EMBL/GenBank/DDBJ whole genome shotgun (WGS) entry which is preliminary data.</text>
</comment>
<dbReference type="AlphaFoldDB" id="A0A7C2XVX3"/>
<reference evidence="1" key="1">
    <citation type="journal article" date="2020" name="mSystems">
        <title>Genome- and Community-Level Interaction Insights into Carbon Utilization and Element Cycling Functions of Hydrothermarchaeota in Hydrothermal Sediment.</title>
        <authorList>
            <person name="Zhou Z."/>
            <person name="Liu Y."/>
            <person name="Xu W."/>
            <person name="Pan J."/>
            <person name="Luo Z.H."/>
            <person name="Li M."/>
        </authorList>
    </citation>
    <scope>NUCLEOTIDE SEQUENCE [LARGE SCALE GENOMIC DNA]</scope>
    <source>
        <strain evidence="1">SpSt-1224</strain>
    </source>
</reference>
<dbReference type="EMBL" id="DSDS01000140">
    <property type="protein sequence ID" value="HET98278.1"/>
    <property type="molecule type" value="Genomic_DNA"/>
</dbReference>
<dbReference type="GO" id="GO:0016787">
    <property type="term" value="F:hydrolase activity"/>
    <property type="evidence" value="ECO:0007669"/>
    <property type="project" value="UniProtKB-KW"/>
</dbReference>
<protein>
    <submittedName>
        <fullName evidence="1">HAD family hydrolase</fullName>
    </submittedName>
</protein>
<accession>A0A7C2XVX3</accession>
<feature type="non-terminal residue" evidence="1">
    <location>
        <position position="1"/>
    </location>
</feature>
<sequence length="46" mass="5016">GDSQVDRDHTAAAGVPLIAFKNSALEAEYHVTSFMEVIGLPPFQER</sequence>
<proteinExistence type="predicted"/>
<gene>
    <name evidence="1" type="ORF">ENN98_06245</name>
</gene>
<evidence type="ECO:0000313" key="1">
    <source>
        <dbReference type="EMBL" id="HET98278.1"/>
    </source>
</evidence>
<dbReference type="Proteomes" id="UP000885986">
    <property type="component" value="Unassembled WGS sequence"/>
</dbReference>
<keyword evidence="1" id="KW-0378">Hydrolase</keyword>